<dbReference type="CDD" id="cd14656">
    <property type="entry name" value="Imelysin-like_EfeO"/>
    <property type="match status" value="1"/>
</dbReference>
<dbReference type="InterPro" id="IPR050894">
    <property type="entry name" value="EfeM/EfeO_iron_uptake"/>
</dbReference>
<dbReference type="AlphaFoldDB" id="A0A6G6WC29"/>
<accession>A0A6G6WC29</accession>
<dbReference type="PANTHER" id="PTHR39192">
    <property type="entry name" value="IRON UPTAKE SYSTEM COMPONENT EFEO"/>
    <property type="match status" value="1"/>
</dbReference>
<evidence type="ECO:0000313" key="6">
    <source>
        <dbReference type="EMBL" id="QIG42901.1"/>
    </source>
</evidence>
<evidence type="ECO:0000259" key="5">
    <source>
        <dbReference type="Pfam" id="PF09375"/>
    </source>
</evidence>
<sequence length="397" mass="41953">MAPTRRRRLVVTSLVLAVAATSATVVAAVTTGEHRPAAAESGAEPGAAPAAVDVSLTDCGSTWMPGPAGEQELTLRNADLRSGEVRVLGVDAAHREQVFAEVEPLGPGTTVTVHVRLAAGQYALQCLFEEQSPVTGPARELTGPGAGVRGVVPVPQDQLIRATLRYTRTVRSRLPAIEQQTRALAAAVARGHVAAARRSWLEAHAGYARLGAAYGAFGDLDGVLDGVPDGLFHRVERVLWDPAGSPRGAATEALADALADAVHRLRAELAGAQLDPVEFTVRAHEIAENLLRPVLTGDADFGSHSDLRTVAAGLDGTRTVLSLVREPLASRYPHLSRLFRELRQARRLVARLASGPMGSTAIADWPTAQRQRVDAVVAELAEHLASVATVLEPRRVT</sequence>
<dbReference type="PANTHER" id="PTHR39192:SF1">
    <property type="entry name" value="IRON UPTAKE SYSTEM COMPONENT EFEO"/>
    <property type="match status" value="1"/>
</dbReference>
<evidence type="ECO:0000313" key="7">
    <source>
        <dbReference type="Proteomes" id="UP000502996"/>
    </source>
</evidence>
<keyword evidence="3 4" id="KW-0732">Signal</keyword>
<feature type="chain" id="PRO_5038796970" evidence="4">
    <location>
        <begin position="28"/>
        <end position="397"/>
    </location>
</feature>
<proteinExistence type="inferred from homology"/>
<feature type="domain" description="Imelysin-like" evidence="5">
    <location>
        <begin position="165"/>
        <end position="386"/>
    </location>
</feature>
<name>A0A6G6WC29_9ACTN</name>
<comment type="similarity">
    <text evidence="2">Belongs to the EfeM/EfeO family.</text>
</comment>
<gene>
    <name evidence="6" type="ORF">G5V58_09095</name>
</gene>
<comment type="subcellular location">
    <subcellularLocation>
        <location evidence="1">Cell envelope</location>
    </subcellularLocation>
</comment>
<evidence type="ECO:0000256" key="1">
    <source>
        <dbReference type="ARBA" id="ARBA00004196"/>
    </source>
</evidence>
<protein>
    <submittedName>
        <fullName evidence="6">EfeM/EfeO family lipoprotein</fullName>
    </submittedName>
</protein>
<dbReference type="InterPro" id="IPR018976">
    <property type="entry name" value="Imelysin-like"/>
</dbReference>
<dbReference type="EMBL" id="CP049257">
    <property type="protein sequence ID" value="QIG42901.1"/>
    <property type="molecule type" value="Genomic_DNA"/>
</dbReference>
<dbReference type="Pfam" id="PF09375">
    <property type="entry name" value="Peptidase_M75"/>
    <property type="match status" value="1"/>
</dbReference>
<dbReference type="RefSeq" id="WP_165231350.1">
    <property type="nucleotide sequence ID" value="NZ_CP049257.1"/>
</dbReference>
<organism evidence="6 7">
    <name type="scientific">Nocardioides anomalus</name>
    <dbReference type="NCBI Taxonomy" id="2712223"/>
    <lineage>
        <taxon>Bacteria</taxon>
        <taxon>Bacillati</taxon>
        <taxon>Actinomycetota</taxon>
        <taxon>Actinomycetes</taxon>
        <taxon>Propionibacteriales</taxon>
        <taxon>Nocardioidaceae</taxon>
        <taxon>Nocardioides</taxon>
    </lineage>
</organism>
<dbReference type="Proteomes" id="UP000502996">
    <property type="component" value="Chromosome"/>
</dbReference>
<reference evidence="6 7" key="1">
    <citation type="submission" date="2020-02" db="EMBL/GenBank/DDBJ databases">
        <title>Full genome sequence of Nocardioides sp. R-3366.</title>
        <authorList>
            <person name="Im W.-T."/>
        </authorList>
    </citation>
    <scope>NUCLEOTIDE SEQUENCE [LARGE SCALE GENOMIC DNA]</scope>
    <source>
        <strain evidence="6 7">R-3366</strain>
    </source>
</reference>
<dbReference type="InterPro" id="IPR034981">
    <property type="entry name" value="Imelysin-like_EfeO/Algp7"/>
</dbReference>
<dbReference type="KEGG" id="nano:G5V58_09095"/>
<dbReference type="InterPro" id="IPR038352">
    <property type="entry name" value="Imelysin_sf"/>
</dbReference>
<keyword evidence="7" id="KW-1185">Reference proteome</keyword>
<evidence type="ECO:0000256" key="4">
    <source>
        <dbReference type="SAM" id="SignalP"/>
    </source>
</evidence>
<feature type="signal peptide" evidence="4">
    <location>
        <begin position="1"/>
        <end position="27"/>
    </location>
</feature>
<dbReference type="GO" id="GO:0030313">
    <property type="term" value="C:cell envelope"/>
    <property type="evidence" value="ECO:0007669"/>
    <property type="project" value="UniProtKB-SubCell"/>
</dbReference>
<evidence type="ECO:0000256" key="2">
    <source>
        <dbReference type="ARBA" id="ARBA00005989"/>
    </source>
</evidence>
<evidence type="ECO:0000256" key="3">
    <source>
        <dbReference type="ARBA" id="ARBA00022729"/>
    </source>
</evidence>
<dbReference type="Gene3D" id="1.20.1420.20">
    <property type="entry name" value="M75 peptidase, HXXE motif"/>
    <property type="match status" value="1"/>
</dbReference>
<keyword evidence="6" id="KW-0449">Lipoprotein</keyword>